<organism evidence="5 6">
    <name type="scientific">Melaminivora suipulveris</name>
    <dbReference type="NCBI Taxonomy" id="2109913"/>
    <lineage>
        <taxon>Bacteria</taxon>
        <taxon>Pseudomonadati</taxon>
        <taxon>Pseudomonadota</taxon>
        <taxon>Betaproteobacteria</taxon>
        <taxon>Burkholderiales</taxon>
        <taxon>Comamonadaceae</taxon>
        <taxon>Melaminivora</taxon>
    </lineage>
</organism>
<evidence type="ECO:0000313" key="5">
    <source>
        <dbReference type="EMBL" id="AVO50848.1"/>
    </source>
</evidence>
<dbReference type="InterPro" id="IPR024930">
    <property type="entry name" value="Skp_dom_sf"/>
</dbReference>
<keyword evidence="6" id="KW-1185">Reference proteome</keyword>
<dbReference type="Pfam" id="PF03938">
    <property type="entry name" value="OmpH"/>
    <property type="match status" value="1"/>
</dbReference>
<dbReference type="AlphaFoldDB" id="A0A2R3QGF6"/>
<dbReference type="InterPro" id="IPR005632">
    <property type="entry name" value="Chaperone_Skp"/>
</dbReference>
<accession>A0A2R3QGF6</accession>
<feature type="signal peptide" evidence="4">
    <location>
        <begin position="1"/>
        <end position="25"/>
    </location>
</feature>
<dbReference type="PIRSF" id="PIRSF002094">
    <property type="entry name" value="OMP26_Skp"/>
    <property type="match status" value="1"/>
</dbReference>
<sequence length="176" mass="19932">MKSFARHLPVALLLGAMAIAAPAQAQEFKAGFVNTDRVFREANSAKAAQAKLEQEFSRREKELVDQGNALKSATEKFEREAPTMAESQRTTRQRQLVDQDRDFQRKRREFQEDLTARKNEELSQVLERANRVVKQVAEAEKYDVILQEAVYINPRHDITDKVIKAMNAAATGGNGK</sequence>
<evidence type="ECO:0000313" key="6">
    <source>
        <dbReference type="Proteomes" id="UP000237925"/>
    </source>
</evidence>
<evidence type="ECO:0000256" key="2">
    <source>
        <dbReference type="PIRNR" id="PIRNR002094"/>
    </source>
</evidence>
<comment type="similarity">
    <text evidence="2">Belongs to the skp family.</text>
</comment>
<keyword evidence="1 4" id="KW-0732">Signal</keyword>
<evidence type="ECO:0008006" key="7">
    <source>
        <dbReference type="Google" id="ProtNLM"/>
    </source>
</evidence>
<dbReference type="KEGG" id="mela:C6568_17645"/>
<reference evidence="5 6" key="1">
    <citation type="submission" date="2018-03" db="EMBL/GenBank/DDBJ databases">
        <title>Genome sequencing of Melaminivora sp.</title>
        <authorList>
            <person name="Kim S.-J."/>
            <person name="Heo J."/>
            <person name="Ahn J.-H."/>
            <person name="Kwon S.-W."/>
        </authorList>
    </citation>
    <scope>NUCLEOTIDE SEQUENCE [LARGE SCALE GENOMIC DNA]</scope>
    <source>
        <strain evidence="5 6">SC2-9</strain>
    </source>
</reference>
<dbReference type="RefSeq" id="WP_106685241.1">
    <property type="nucleotide sequence ID" value="NZ_CP027667.1"/>
</dbReference>
<dbReference type="Proteomes" id="UP000237925">
    <property type="component" value="Chromosome"/>
</dbReference>
<dbReference type="PANTHER" id="PTHR35089:SF1">
    <property type="entry name" value="CHAPERONE PROTEIN SKP"/>
    <property type="match status" value="1"/>
</dbReference>
<evidence type="ECO:0000256" key="4">
    <source>
        <dbReference type="SAM" id="SignalP"/>
    </source>
</evidence>
<gene>
    <name evidence="5" type="ORF">C6568_17645</name>
</gene>
<evidence type="ECO:0000256" key="1">
    <source>
        <dbReference type="ARBA" id="ARBA00022729"/>
    </source>
</evidence>
<dbReference type="SUPFAM" id="SSF111384">
    <property type="entry name" value="OmpH-like"/>
    <property type="match status" value="1"/>
</dbReference>
<evidence type="ECO:0000256" key="3">
    <source>
        <dbReference type="SAM" id="MobiDB-lite"/>
    </source>
</evidence>
<dbReference type="EMBL" id="CP027667">
    <property type="protein sequence ID" value="AVO50848.1"/>
    <property type="molecule type" value="Genomic_DNA"/>
</dbReference>
<proteinExistence type="inferred from homology"/>
<name>A0A2R3QGF6_9BURK</name>
<dbReference type="PANTHER" id="PTHR35089">
    <property type="entry name" value="CHAPERONE PROTEIN SKP"/>
    <property type="match status" value="1"/>
</dbReference>
<dbReference type="GO" id="GO:0005829">
    <property type="term" value="C:cytosol"/>
    <property type="evidence" value="ECO:0007669"/>
    <property type="project" value="TreeGrafter"/>
</dbReference>
<dbReference type="Gene3D" id="3.30.910.20">
    <property type="entry name" value="Skp domain"/>
    <property type="match status" value="1"/>
</dbReference>
<feature type="compositionally biased region" description="Polar residues" evidence="3">
    <location>
        <begin position="85"/>
        <end position="94"/>
    </location>
</feature>
<dbReference type="OrthoDB" id="5294628at2"/>
<dbReference type="GO" id="GO:0050821">
    <property type="term" value="P:protein stabilization"/>
    <property type="evidence" value="ECO:0007669"/>
    <property type="project" value="TreeGrafter"/>
</dbReference>
<protein>
    <recommendedName>
        <fullName evidence="7">Outer membrane protein chaperone</fullName>
    </recommendedName>
</protein>
<dbReference type="SMART" id="SM00935">
    <property type="entry name" value="OmpH"/>
    <property type="match status" value="1"/>
</dbReference>
<dbReference type="GO" id="GO:0051082">
    <property type="term" value="F:unfolded protein binding"/>
    <property type="evidence" value="ECO:0007669"/>
    <property type="project" value="InterPro"/>
</dbReference>
<feature type="region of interest" description="Disordered" evidence="3">
    <location>
        <begin position="77"/>
        <end position="103"/>
    </location>
</feature>
<feature type="chain" id="PRO_5015307766" description="Outer membrane protein chaperone" evidence="4">
    <location>
        <begin position="26"/>
        <end position="176"/>
    </location>
</feature>